<reference evidence="2" key="1">
    <citation type="submission" date="2021-05" db="EMBL/GenBank/DDBJ databases">
        <title>The genome of the haptophyte Pavlova lutheri (Diacronema luteri, Pavlovales) - a model for lipid biosynthesis in eukaryotic algae.</title>
        <authorList>
            <person name="Hulatt C.J."/>
            <person name="Posewitz M.C."/>
        </authorList>
    </citation>
    <scope>NUCLEOTIDE SEQUENCE</scope>
    <source>
        <strain evidence="2">NIVA-4/92</strain>
    </source>
</reference>
<dbReference type="InterPro" id="IPR011011">
    <property type="entry name" value="Znf_FYVE_PHD"/>
</dbReference>
<feature type="transmembrane region" description="Helical" evidence="1">
    <location>
        <begin position="12"/>
        <end position="33"/>
    </location>
</feature>
<feature type="transmembrane region" description="Helical" evidence="1">
    <location>
        <begin position="79"/>
        <end position="98"/>
    </location>
</feature>
<dbReference type="Proteomes" id="UP000751190">
    <property type="component" value="Unassembled WGS sequence"/>
</dbReference>
<name>A0A8J6CBS5_DIALT</name>
<sequence>MDNDDARGRGRRGHGLVVLLALATCCGLVVFYVRTAPAPAVPAAGDAGAEYGVRPPMLGSSATATSEQPAASAEARNGFAVAAPYVLAALAVFCILCIRLRFPDREFRPQSITLAKGPLRLRAVNVPGLCAHALDFYPPGSFPRRAQRFGRCAGCNEPAGHRPNGIYHCGTCGVLMCPSCVTSRTTRNAAPMRAAAHV</sequence>
<keyword evidence="1" id="KW-1133">Transmembrane helix</keyword>
<evidence type="ECO:0000313" key="2">
    <source>
        <dbReference type="EMBL" id="KAG8465381.1"/>
    </source>
</evidence>
<keyword evidence="1" id="KW-0812">Transmembrane</keyword>
<comment type="caution">
    <text evidence="2">The sequence shown here is derived from an EMBL/GenBank/DDBJ whole genome shotgun (WGS) entry which is preliminary data.</text>
</comment>
<evidence type="ECO:0000256" key="1">
    <source>
        <dbReference type="SAM" id="Phobius"/>
    </source>
</evidence>
<keyword evidence="1" id="KW-0472">Membrane</keyword>
<protein>
    <submittedName>
        <fullName evidence="2">Uncharacterized protein</fullName>
    </submittedName>
</protein>
<dbReference type="EMBL" id="JAGTXO010000010">
    <property type="protein sequence ID" value="KAG8465381.1"/>
    <property type="molecule type" value="Genomic_DNA"/>
</dbReference>
<accession>A0A8J6CBS5</accession>
<evidence type="ECO:0000313" key="3">
    <source>
        <dbReference type="Proteomes" id="UP000751190"/>
    </source>
</evidence>
<proteinExistence type="predicted"/>
<dbReference type="AlphaFoldDB" id="A0A8J6CBS5"/>
<organism evidence="2 3">
    <name type="scientific">Diacronema lutheri</name>
    <name type="common">Unicellular marine alga</name>
    <name type="synonym">Monochrysis lutheri</name>
    <dbReference type="NCBI Taxonomy" id="2081491"/>
    <lineage>
        <taxon>Eukaryota</taxon>
        <taxon>Haptista</taxon>
        <taxon>Haptophyta</taxon>
        <taxon>Pavlovophyceae</taxon>
        <taxon>Pavlovales</taxon>
        <taxon>Pavlovaceae</taxon>
        <taxon>Diacronema</taxon>
    </lineage>
</organism>
<keyword evidence="3" id="KW-1185">Reference proteome</keyword>
<gene>
    <name evidence="2" type="ORF">KFE25_002688</name>
</gene>
<dbReference type="SUPFAM" id="SSF57903">
    <property type="entry name" value="FYVE/PHD zinc finger"/>
    <property type="match status" value="1"/>
</dbReference>